<keyword evidence="4" id="KW-0812">Transmembrane</keyword>
<organism evidence="5 6">
    <name type="scientific">Paenibacillus vini</name>
    <dbReference type="NCBI Taxonomy" id="1476024"/>
    <lineage>
        <taxon>Bacteria</taxon>
        <taxon>Bacillati</taxon>
        <taxon>Bacillota</taxon>
        <taxon>Bacilli</taxon>
        <taxon>Bacillales</taxon>
        <taxon>Paenibacillaceae</taxon>
        <taxon>Paenibacillus</taxon>
    </lineage>
</organism>
<reference evidence="5 6" key="1">
    <citation type="submission" date="2021-03" db="EMBL/GenBank/DDBJ databases">
        <title>Antimicrobial resistance genes in bacteria isolated from Japanese honey, and their potential for conferring macrolide and lincosamide resistance in the American foulbrood pathogen Paenibacillus larvae.</title>
        <authorList>
            <person name="Okamoto M."/>
            <person name="Kumagai M."/>
            <person name="Kanamori H."/>
            <person name="Takamatsu D."/>
        </authorList>
    </citation>
    <scope>NUCLEOTIDE SEQUENCE [LARGE SCALE GENOMIC DNA]</scope>
    <source>
        <strain evidence="5 6">J42TS3</strain>
    </source>
</reference>
<evidence type="ECO:0000313" key="6">
    <source>
        <dbReference type="Proteomes" id="UP000679992"/>
    </source>
</evidence>
<accession>A0ABQ4MBX7</accession>
<feature type="region of interest" description="Disordered" evidence="3">
    <location>
        <begin position="1"/>
        <end position="39"/>
    </location>
</feature>
<dbReference type="PANTHER" id="PTHR22550:SF5">
    <property type="entry name" value="LEUCINE ZIPPER PROTEIN 4"/>
    <property type="match status" value="1"/>
</dbReference>
<keyword evidence="2 4" id="KW-0472">Membrane</keyword>
<evidence type="ECO:0000256" key="4">
    <source>
        <dbReference type="SAM" id="Phobius"/>
    </source>
</evidence>
<feature type="transmembrane region" description="Helical" evidence="4">
    <location>
        <begin position="390"/>
        <end position="407"/>
    </location>
</feature>
<dbReference type="PANTHER" id="PTHR22550">
    <property type="entry name" value="SPORE GERMINATION PROTEIN"/>
    <property type="match status" value="1"/>
</dbReference>
<keyword evidence="4" id="KW-1133">Transmembrane helix</keyword>
<keyword evidence="6" id="KW-1185">Reference proteome</keyword>
<dbReference type="EMBL" id="BOSL01000007">
    <property type="protein sequence ID" value="GIP53506.1"/>
    <property type="molecule type" value="Genomic_DNA"/>
</dbReference>
<dbReference type="Proteomes" id="UP000679992">
    <property type="component" value="Unassembled WGS sequence"/>
</dbReference>
<evidence type="ECO:0000313" key="5">
    <source>
        <dbReference type="EMBL" id="GIP53506.1"/>
    </source>
</evidence>
<protein>
    <submittedName>
        <fullName evidence="5">Membrane protein YfkQ</fullName>
    </submittedName>
</protein>
<feature type="transmembrane region" description="Helical" evidence="4">
    <location>
        <begin position="445"/>
        <end position="469"/>
    </location>
</feature>
<proteinExistence type="inferred from homology"/>
<dbReference type="InterPro" id="IPR004995">
    <property type="entry name" value="Spore_Ger"/>
</dbReference>
<dbReference type="Pfam" id="PF03323">
    <property type="entry name" value="GerA"/>
    <property type="match status" value="1"/>
</dbReference>
<comment type="caution">
    <text evidence="5">The sequence shown here is derived from an EMBL/GenBank/DDBJ whole genome shotgun (WGS) entry which is preliminary data.</text>
</comment>
<comment type="similarity">
    <text evidence="1">Belongs to the GerABKA family.</text>
</comment>
<dbReference type="PIRSF" id="PIRSF005690">
    <property type="entry name" value="GerBA"/>
    <property type="match status" value="1"/>
</dbReference>
<gene>
    <name evidence="5" type="primary">yfkQ</name>
    <name evidence="5" type="ORF">J42TS3_25410</name>
</gene>
<name>A0ABQ4MBX7_9BACL</name>
<evidence type="ECO:0000256" key="3">
    <source>
        <dbReference type="SAM" id="MobiDB-lite"/>
    </source>
</evidence>
<dbReference type="InterPro" id="IPR050768">
    <property type="entry name" value="UPF0353/GerABKA_families"/>
</dbReference>
<feature type="transmembrane region" description="Helical" evidence="4">
    <location>
        <begin position="319"/>
        <end position="338"/>
    </location>
</feature>
<feature type="transmembrane region" description="Helical" evidence="4">
    <location>
        <begin position="350"/>
        <end position="370"/>
    </location>
</feature>
<sequence>MPIWRRPKHSGTTGGDKSKKTDGQPPNTLPPSRPSTGKSLENKLDWFQQQFKNCSDVIVRQFDLSSGQSSALIYIRGLINQTTAQDFIIRSLQEEADSLEKPEDIYKFLFEDKGLSVSQNKITEDMNEGLDAILDAGALLLIDGDNRMMTFSISSYPTRSIEEPPNESVIRGPRESFIEDLEINLTLMRRRLKNKGFKTESLIIGTKTKTDIVLTYIDGICKPELVDEMKRRLSYIEIDSVLGSSYIEESIEDNPYSPFPQVQYTERPDVVAAALLEGRLGLFVDGTPMALIVPVTLTMLLQSSEDYFQRFIAATWIRWIRFFFSFISLLLPSLYIAITTFHPEMIPPQFLRTIAAAREIVPFPAFLEAFMMELAFEALREASVRIPKSIGQAVSIIGALIIGTAAVEAGIVSAAMVIIVSLTGIASFIIPHFDLGLSFRLLRFPIMFLAAMFGLYGIACGLILIYIHLNNLASFGVPYLSPVAPLVVSDLKDTVVRAPWYKMHKRPLQTAAVNPTRQKKDSRGWAKDKG</sequence>
<dbReference type="RefSeq" id="WP_211020772.1">
    <property type="nucleotide sequence ID" value="NZ_BOSL01000007.1"/>
</dbReference>
<evidence type="ECO:0000256" key="1">
    <source>
        <dbReference type="ARBA" id="ARBA00005278"/>
    </source>
</evidence>
<evidence type="ECO:0000256" key="2">
    <source>
        <dbReference type="ARBA" id="ARBA00023136"/>
    </source>
</evidence>